<sequence length="97" mass="10695">MRGGHRNMYYATGMPGWMRLGYSPGWVGQSPGGLPPTVQYMRTGMWQTPQPQATVAGIPAGMPAIPAEQEVPILESQVAMLEGQLEQIKKRIEELKK</sequence>
<dbReference type="EMBL" id="MT631282">
    <property type="protein sequence ID" value="QNO47906.1"/>
    <property type="molecule type" value="Genomic_DNA"/>
</dbReference>
<evidence type="ECO:0000313" key="1">
    <source>
        <dbReference type="EMBL" id="QNO47906.1"/>
    </source>
</evidence>
<protein>
    <recommendedName>
        <fullName evidence="2">DUF5320 domain-containing protein</fullName>
    </recommendedName>
</protein>
<organism evidence="1">
    <name type="scientific">Candidatus Methanogaster sp. ANME-2c ERB4</name>
    <dbReference type="NCBI Taxonomy" id="2759911"/>
    <lineage>
        <taxon>Archaea</taxon>
        <taxon>Methanobacteriati</taxon>
        <taxon>Methanobacteriota</taxon>
        <taxon>Stenosarchaea group</taxon>
        <taxon>Methanomicrobia</taxon>
        <taxon>Methanosarcinales</taxon>
        <taxon>ANME-2 cluster</taxon>
        <taxon>Candidatus Methanogasteraceae</taxon>
        <taxon>Candidatus Methanogaster</taxon>
    </lineage>
</organism>
<gene>
    <name evidence="1" type="ORF">LLFONJKP_00027</name>
</gene>
<accession>A0A7G9YIS2</accession>
<evidence type="ECO:0008006" key="2">
    <source>
        <dbReference type="Google" id="ProtNLM"/>
    </source>
</evidence>
<reference evidence="1" key="1">
    <citation type="submission" date="2020-06" db="EMBL/GenBank/DDBJ databases">
        <title>Unique genomic features of the anaerobic methanotrophic archaea.</title>
        <authorList>
            <person name="Chadwick G.L."/>
            <person name="Skennerton C.T."/>
            <person name="Laso-Perez R."/>
            <person name="Leu A.O."/>
            <person name="Speth D.R."/>
            <person name="Yu H."/>
            <person name="Morgan-Lang C."/>
            <person name="Hatzenpichler R."/>
            <person name="Goudeau D."/>
            <person name="Malmstrom R."/>
            <person name="Brazelton W.J."/>
            <person name="Woyke T."/>
            <person name="Hallam S.J."/>
            <person name="Tyson G.W."/>
            <person name="Wegener G."/>
            <person name="Boetius A."/>
            <person name="Orphan V."/>
        </authorList>
    </citation>
    <scope>NUCLEOTIDE SEQUENCE</scope>
</reference>
<dbReference type="AlphaFoldDB" id="A0A7G9YIS2"/>
<name>A0A7G9YIS2_9EURY</name>
<proteinExistence type="predicted"/>